<accession>A0A6M2D9U6</accession>
<organism evidence="2">
    <name type="scientific">Rhipicephalus microplus</name>
    <name type="common">Cattle tick</name>
    <name type="synonym">Boophilus microplus</name>
    <dbReference type="NCBI Taxonomy" id="6941"/>
    <lineage>
        <taxon>Eukaryota</taxon>
        <taxon>Metazoa</taxon>
        <taxon>Ecdysozoa</taxon>
        <taxon>Arthropoda</taxon>
        <taxon>Chelicerata</taxon>
        <taxon>Arachnida</taxon>
        <taxon>Acari</taxon>
        <taxon>Parasitiformes</taxon>
        <taxon>Ixodida</taxon>
        <taxon>Ixodoidea</taxon>
        <taxon>Ixodidae</taxon>
        <taxon>Rhipicephalinae</taxon>
        <taxon>Rhipicephalus</taxon>
        <taxon>Boophilus</taxon>
    </lineage>
</organism>
<keyword evidence="1" id="KW-0732">Signal</keyword>
<proteinExistence type="predicted"/>
<evidence type="ECO:0000256" key="1">
    <source>
        <dbReference type="SAM" id="SignalP"/>
    </source>
</evidence>
<reference evidence="2" key="1">
    <citation type="submission" date="2019-09" db="EMBL/GenBank/DDBJ databases">
        <title>Organ-specific transcriptomic study of the physiology of the cattle tick, Rhipicephalus microplus.</title>
        <authorList>
            <person name="Tirloni L."/>
            <person name="Braz G."/>
            <person name="Gandara A.C.P."/>
            <person name="Sabadin G.A."/>
            <person name="da Silva R.M."/>
            <person name="Guizzo M.G."/>
            <person name="Machado J.A."/>
            <person name="Costa E.P."/>
            <person name="Gomes H.F."/>
            <person name="Moraes J."/>
            <person name="Mota M.B.S."/>
            <person name="Mesquita R.D."/>
            <person name="Alvarenga P.H."/>
            <person name="Alves F."/>
            <person name="Seixas A."/>
            <person name="da Fonseca R.N."/>
            <person name="Fogaca A."/>
            <person name="Logullo C."/>
            <person name="Tanaka A."/>
            <person name="Daffre S."/>
            <person name="Termignoni C."/>
            <person name="Vaz I.S.Jr."/>
            <person name="Oliveira P.L."/>
            <person name="Ribeiro J.M."/>
        </authorList>
    </citation>
    <scope>NUCLEOTIDE SEQUENCE</scope>
    <source>
        <strain evidence="2">Porto Alegre</strain>
    </source>
</reference>
<sequence length="171" mass="19753">MLIFALLVLTIHFSLPAWIGPHKFAFRHRNVSHWVLCQRCGRALTPRPQPNSHFVSTWARNKVKETGTEAKETNKELLAHFIITCFPFPIEKMASEFFSFATPQTRPLRFILFVSNNIIISTTARIFTGMHIWCSKHKTLSNRMAGCGIMCPEVLILDTRYTKPYYSRPLV</sequence>
<feature type="signal peptide" evidence="1">
    <location>
        <begin position="1"/>
        <end position="16"/>
    </location>
</feature>
<feature type="chain" id="PRO_5027044095" evidence="1">
    <location>
        <begin position="17"/>
        <end position="171"/>
    </location>
</feature>
<name>A0A6M2D9U6_RHIMP</name>
<dbReference type="AlphaFoldDB" id="A0A6M2D9U6"/>
<protein>
    <submittedName>
        <fullName evidence="2">Putative secreted protein ovary overexpressed</fullName>
    </submittedName>
</protein>
<dbReference type="EMBL" id="GHWJ01009713">
    <property type="protein sequence ID" value="NOV42450.1"/>
    <property type="molecule type" value="Transcribed_RNA"/>
</dbReference>
<evidence type="ECO:0000313" key="2">
    <source>
        <dbReference type="EMBL" id="NOV42450.1"/>
    </source>
</evidence>